<keyword evidence="2" id="KW-1185">Reference proteome</keyword>
<dbReference type="EMBL" id="JANLCJ010000066">
    <property type="protein sequence ID" value="MCS5736581.1"/>
    <property type="molecule type" value="Genomic_DNA"/>
</dbReference>
<comment type="caution">
    <text evidence="1">The sequence shown here is derived from an EMBL/GenBank/DDBJ whole genome shotgun (WGS) entry which is preliminary data.</text>
</comment>
<reference evidence="1" key="1">
    <citation type="submission" date="2022-08" db="EMBL/GenBank/DDBJ databases">
        <authorList>
            <person name="Deng Y."/>
            <person name="Han X.-F."/>
            <person name="Zhang Y.-Q."/>
        </authorList>
    </citation>
    <scope>NUCLEOTIDE SEQUENCE</scope>
    <source>
        <strain evidence="1">CPCC 203386</strain>
    </source>
</reference>
<dbReference type="RefSeq" id="WP_259542621.1">
    <property type="nucleotide sequence ID" value="NZ_JANLCJ010000066.1"/>
</dbReference>
<accession>A0ABT2H9G0</accession>
<dbReference type="Proteomes" id="UP001165586">
    <property type="component" value="Unassembled WGS sequence"/>
</dbReference>
<evidence type="ECO:0000313" key="2">
    <source>
        <dbReference type="Proteomes" id="UP001165586"/>
    </source>
</evidence>
<gene>
    <name evidence="1" type="ORF">N1032_22905</name>
</gene>
<proteinExistence type="predicted"/>
<protein>
    <submittedName>
        <fullName evidence="1">Uncharacterized protein</fullName>
    </submittedName>
</protein>
<name>A0ABT2H9G0_9MICO</name>
<evidence type="ECO:0000313" key="1">
    <source>
        <dbReference type="EMBL" id="MCS5736581.1"/>
    </source>
</evidence>
<sequence>MDKDNKGLISDLSKSYARQGADQRYEGGGQADIYDRINSMEYALYFVRGELRNDIPAGDVQDYLGDENDKRTT</sequence>
<organism evidence="1 2">
    <name type="scientific">Herbiconiux daphne</name>
    <dbReference type="NCBI Taxonomy" id="2970914"/>
    <lineage>
        <taxon>Bacteria</taxon>
        <taxon>Bacillati</taxon>
        <taxon>Actinomycetota</taxon>
        <taxon>Actinomycetes</taxon>
        <taxon>Micrococcales</taxon>
        <taxon>Microbacteriaceae</taxon>
        <taxon>Herbiconiux</taxon>
    </lineage>
</organism>